<evidence type="ECO:0000313" key="2">
    <source>
        <dbReference type="EMBL" id="QFG76960.1"/>
    </source>
</evidence>
<feature type="region of interest" description="Disordered" evidence="1">
    <location>
        <begin position="1"/>
        <end position="21"/>
    </location>
</feature>
<evidence type="ECO:0000256" key="1">
    <source>
        <dbReference type="SAM" id="MobiDB-lite"/>
    </source>
</evidence>
<reference evidence="2" key="1">
    <citation type="submission" date="2018-05" db="EMBL/GenBank/DDBJ databases">
        <title>Bacterial isolates from healthy term breastfed infants carrying antibiotic resistance genes.</title>
        <authorList>
            <person name="Casaburi G."/>
        </authorList>
    </citation>
    <scope>NUCLEOTIDE SEQUENCE [LARGE SCALE GENOMIC DNA]</scope>
    <source>
        <strain evidence="2">7084_4</strain>
    </source>
</reference>
<dbReference type="AlphaFoldDB" id="A0A5P6AAH8"/>
<sequence length="62" mass="6284">MLTGLLTSAAPSPGQGCTPPPGNVLPLALRLPGLLTSAVPSPGQGLPTAGNVLRWRCAYRGY</sequence>
<gene>
    <name evidence="2" type="ORF">DMB90_20325</name>
</gene>
<organism evidence="2">
    <name type="scientific">Raoultella planticola</name>
    <name type="common">Klebsiella planticola</name>
    <dbReference type="NCBI Taxonomy" id="575"/>
    <lineage>
        <taxon>Bacteria</taxon>
        <taxon>Pseudomonadati</taxon>
        <taxon>Pseudomonadota</taxon>
        <taxon>Gammaproteobacteria</taxon>
        <taxon>Enterobacterales</taxon>
        <taxon>Enterobacteriaceae</taxon>
        <taxon>Klebsiella/Raoultella group</taxon>
        <taxon>Raoultella</taxon>
    </lineage>
</organism>
<name>A0A5P6AAH8_RAOPL</name>
<accession>A0A5P6AAH8</accession>
<protein>
    <submittedName>
        <fullName evidence="2">Uncharacterized protein</fullName>
    </submittedName>
</protein>
<dbReference type="EMBL" id="CP029752">
    <property type="protein sequence ID" value="QFG76960.1"/>
    <property type="molecule type" value="Genomic_DNA"/>
</dbReference>
<proteinExistence type="predicted"/>
<feature type="compositionally biased region" description="Polar residues" evidence="1">
    <location>
        <begin position="1"/>
        <end position="10"/>
    </location>
</feature>